<name>A0AAD2CPE3_9STRA</name>
<comment type="caution">
    <text evidence="1">The sequence shown here is derived from an EMBL/GenBank/DDBJ whole genome shotgun (WGS) entry which is preliminary data.</text>
</comment>
<protein>
    <submittedName>
        <fullName evidence="1">Uncharacterized protein</fullName>
    </submittedName>
</protein>
<keyword evidence="2" id="KW-1185">Reference proteome</keyword>
<dbReference type="EMBL" id="CAKOGP040001090">
    <property type="protein sequence ID" value="CAJ1941850.1"/>
    <property type="molecule type" value="Genomic_DNA"/>
</dbReference>
<evidence type="ECO:0000313" key="1">
    <source>
        <dbReference type="EMBL" id="CAJ1941850.1"/>
    </source>
</evidence>
<proteinExistence type="predicted"/>
<accession>A0AAD2CPE3</accession>
<gene>
    <name evidence="1" type="ORF">CYCCA115_LOCUS7685</name>
</gene>
<reference evidence="1" key="1">
    <citation type="submission" date="2023-08" db="EMBL/GenBank/DDBJ databases">
        <authorList>
            <person name="Audoor S."/>
            <person name="Bilcke G."/>
        </authorList>
    </citation>
    <scope>NUCLEOTIDE SEQUENCE</scope>
</reference>
<dbReference type="Proteomes" id="UP001295423">
    <property type="component" value="Unassembled WGS sequence"/>
</dbReference>
<organism evidence="1 2">
    <name type="scientific">Cylindrotheca closterium</name>
    <dbReference type="NCBI Taxonomy" id="2856"/>
    <lineage>
        <taxon>Eukaryota</taxon>
        <taxon>Sar</taxon>
        <taxon>Stramenopiles</taxon>
        <taxon>Ochrophyta</taxon>
        <taxon>Bacillariophyta</taxon>
        <taxon>Bacillariophyceae</taxon>
        <taxon>Bacillariophycidae</taxon>
        <taxon>Bacillariales</taxon>
        <taxon>Bacillariaceae</taxon>
        <taxon>Cylindrotheca</taxon>
    </lineage>
</organism>
<evidence type="ECO:0000313" key="2">
    <source>
        <dbReference type="Proteomes" id="UP001295423"/>
    </source>
</evidence>
<dbReference type="AlphaFoldDB" id="A0AAD2CPE3"/>
<sequence>MIRTRKRSSQKADRTTADTVKNVALILMIALNIFDRNSDFLSNFHRQLSEANGEVVVADQTSASSKQQQNSIYLPSRLENRIMERSQSELQYDQLRADECDLFHNKSRSDFYQEYHDYLKTLDDYTEAVKTYDVNLGDVRLVPREKRHSICQSMDDLLKGSFQVDTVLSKTREGFVEPLLPPLRHPRFCEAVDDVYKSKYVMKLDYLIHDFGAMCRQLSTSSKTVFIDLGASLDIHPEENPSLQLLELYQKFGIKFDHYYAFEATVIPPDQVYQKVPKKILPSFHWFNVPVEVNETSNQNPWNAVLSQYTEDDLVVVKLDIDTASVEIPLVDQLVEEKNVRIVDQFYFEHHVRMKHMLKFWRITARGTLQHSLDLFTKLRKAGIAAHSWV</sequence>